<dbReference type="Proteomes" id="UP000188268">
    <property type="component" value="Unassembled WGS sequence"/>
</dbReference>
<evidence type="ECO:0000313" key="1">
    <source>
        <dbReference type="EMBL" id="OMO52796.1"/>
    </source>
</evidence>
<proteinExistence type="predicted"/>
<organism evidence="1 2">
    <name type="scientific">Corchorus capsularis</name>
    <name type="common">Jute</name>
    <dbReference type="NCBI Taxonomy" id="210143"/>
    <lineage>
        <taxon>Eukaryota</taxon>
        <taxon>Viridiplantae</taxon>
        <taxon>Streptophyta</taxon>
        <taxon>Embryophyta</taxon>
        <taxon>Tracheophyta</taxon>
        <taxon>Spermatophyta</taxon>
        <taxon>Magnoliopsida</taxon>
        <taxon>eudicotyledons</taxon>
        <taxon>Gunneridae</taxon>
        <taxon>Pentapetalae</taxon>
        <taxon>rosids</taxon>
        <taxon>malvids</taxon>
        <taxon>Malvales</taxon>
        <taxon>Malvaceae</taxon>
        <taxon>Grewioideae</taxon>
        <taxon>Apeibeae</taxon>
        <taxon>Corchorus</taxon>
    </lineage>
</organism>
<accession>A0A1R3G3Y7</accession>
<gene>
    <name evidence="1" type="ORF">CCACVL1_29085</name>
</gene>
<name>A0A1R3G3Y7_COCAP</name>
<dbReference type="Gramene" id="OMO52796">
    <property type="protein sequence ID" value="OMO52796"/>
    <property type="gene ID" value="CCACVL1_29085"/>
</dbReference>
<comment type="caution">
    <text evidence="1">The sequence shown here is derived from an EMBL/GenBank/DDBJ whole genome shotgun (WGS) entry which is preliminary data.</text>
</comment>
<keyword evidence="2" id="KW-1185">Reference proteome</keyword>
<dbReference type="AlphaFoldDB" id="A0A1R3G3Y7"/>
<protein>
    <submittedName>
        <fullName evidence="1">Uncharacterized protein</fullName>
    </submittedName>
</protein>
<sequence length="190" mass="21391">MRLKSDKSQELMNDFRKLGFYTSLPIWSMQIRSVIMEQTPTLKELQLFQRAIDTYCIVFPDTDVTYDLNVGLVKLLAEFHTHIMDFYLICAMNGTGVTNSPHQARNQRRRVSRLGCSMKTTPPKSPKVALFCSTNSRPDPVVFAAELAFLWLRGSQTRAATLPLPTACPNSDLLCALIGCPFSYVAACQF</sequence>
<dbReference type="EMBL" id="AWWV01015414">
    <property type="protein sequence ID" value="OMO52796.1"/>
    <property type="molecule type" value="Genomic_DNA"/>
</dbReference>
<reference evidence="1 2" key="1">
    <citation type="submission" date="2013-09" db="EMBL/GenBank/DDBJ databases">
        <title>Corchorus capsularis genome sequencing.</title>
        <authorList>
            <person name="Alam M."/>
            <person name="Haque M.S."/>
            <person name="Islam M.S."/>
            <person name="Emdad E.M."/>
            <person name="Islam M.M."/>
            <person name="Ahmed B."/>
            <person name="Halim A."/>
            <person name="Hossen Q.M.M."/>
            <person name="Hossain M.Z."/>
            <person name="Ahmed R."/>
            <person name="Khan M.M."/>
            <person name="Islam R."/>
            <person name="Rashid M.M."/>
            <person name="Khan S.A."/>
            <person name="Rahman M.S."/>
            <person name="Alam M."/>
        </authorList>
    </citation>
    <scope>NUCLEOTIDE SEQUENCE [LARGE SCALE GENOMIC DNA]</scope>
    <source>
        <strain evidence="2">cv. CVL-1</strain>
        <tissue evidence="1">Whole seedling</tissue>
    </source>
</reference>
<evidence type="ECO:0000313" key="2">
    <source>
        <dbReference type="Proteomes" id="UP000188268"/>
    </source>
</evidence>